<dbReference type="PANTHER" id="PTHR14493">
    <property type="entry name" value="UNKEMPT FAMILY MEMBER"/>
    <property type="match status" value="1"/>
</dbReference>
<evidence type="ECO:0000313" key="6">
    <source>
        <dbReference type="Proteomes" id="UP000054498"/>
    </source>
</evidence>
<dbReference type="GO" id="GO:0008270">
    <property type="term" value="F:zinc ion binding"/>
    <property type="evidence" value="ECO:0007669"/>
    <property type="project" value="UniProtKB-KW"/>
</dbReference>
<evidence type="ECO:0000313" key="5">
    <source>
        <dbReference type="EMBL" id="KIZ06158.1"/>
    </source>
</evidence>
<evidence type="ECO:0000256" key="2">
    <source>
        <dbReference type="ARBA" id="ARBA00022771"/>
    </source>
</evidence>
<feature type="compositionally biased region" description="Low complexity" evidence="4">
    <location>
        <begin position="117"/>
        <end position="128"/>
    </location>
</feature>
<dbReference type="RefSeq" id="XP_013905177.1">
    <property type="nucleotide sequence ID" value="XM_014049723.1"/>
</dbReference>
<organism evidence="5 6">
    <name type="scientific">Monoraphidium neglectum</name>
    <dbReference type="NCBI Taxonomy" id="145388"/>
    <lineage>
        <taxon>Eukaryota</taxon>
        <taxon>Viridiplantae</taxon>
        <taxon>Chlorophyta</taxon>
        <taxon>core chlorophytes</taxon>
        <taxon>Chlorophyceae</taxon>
        <taxon>CS clade</taxon>
        <taxon>Sphaeropleales</taxon>
        <taxon>Selenastraceae</taxon>
        <taxon>Monoraphidium</taxon>
    </lineage>
</organism>
<dbReference type="EMBL" id="KK100408">
    <property type="protein sequence ID" value="KIZ06158.1"/>
    <property type="molecule type" value="Genomic_DNA"/>
</dbReference>
<keyword evidence="1" id="KW-0479">Metal-binding</keyword>
<evidence type="ECO:0000256" key="4">
    <source>
        <dbReference type="SAM" id="MobiDB-lite"/>
    </source>
</evidence>
<evidence type="ECO:0000256" key="1">
    <source>
        <dbReference type="ARBA" id="ARBA00022723"/>
    </source>
</evidence>
<dbReference type="GeneID" id="25734682"/>
<reference evidence="5 6" key="1">
    <citation type="journal article" date="2013" name="BMC Genomics">
        <title>Reconstruction of the lipid metabolism for the microalga Monoraphidium neglectum from its genome sequence reveals characteristics suitable for biofuel production.</title>
        <authorList>
            <person name="Bogen C."/>
            <person name="Al-Dilaimi A."/>
            <person name="Albersmeier A."/>
            <person name="Wichmann J."/>
            <person name="Grundmann M."/>
            <person name="Rupp O."/>
            <person name="Lauersen K.J."/>
            <person name="Blifernez-Klassen O."/>
            <person name="Kalinowski J."/>
            <person name="Goesmann A."/>
            <person name="Mussgnug J.H."/>
            <person name="Kruse O."/>
        </authorList>
    </citation>
    <scope>NUCLEOTIDE SEQUENCE [LARGE SCALE GENOMIC DNA]</scope>
    <source>
        <strain evidence="5 6">SAG 48.87</strain>
    </source>
</reference>
<proteinExistence type="predicted"/>
<keyword evidence="6" id="KW-1185">Reference proteome</keyword>
<protein>
    <submittedName>
        <fullName evidence="5">Zinc finger CCCH domain-containing protein 37</fullName>
    </submittedName>
</protein>
<accession>A0A0D2K7F0</accession>
<name>A0A0D2K7F0_9CHLO</name>
<feature type="region of interest" description="Disordered" evidence="4">
    <location>
        <begin position="18"/>
        <end position="47"/>
    </location>
</feature>
<dbReference type="PANTHER" id="PTHR14493:SF50">
    <property type="entry name" value="RING FINGER PROTEIN UNKEMPT"/>
    <property type="match status" value="1"/>
</dbReference>
<keyword evidence="3" id="KW-0862">Zinc</keyword>
<dbReference type="Proteomes" id="UP000054498">
    <property type="component" value="Unassembled WGS sequence"/>
</dbReference>
<keyword evidence="2" id="KW-0863">Zinc-finger</keyword>
<dbReference type="AlphaFoldDB" id="A0A0D2K7F0"/>
<dbReference type="KEGG" id="mng:MNEG_1804"/>
<feature type="region of interest" description="Disordered" evidence="4">
    <location>
        <begin position="117"/>
        <end position="142"/>
    </location>
</feature>
<dbReference type="InterPro" id="IPR045234">
    <property type="entry name" value="Unkempt-like"/>
</dbReference>
<gene>
    <name evidence="5" type="ORF">MNEG_1804</name>
</gene>
<feature type="region of interest" description="Disordered" evidence="4">
    <location>
        <begin position="187"/>
        <end position="207"/>
    </location>
</feature>
<sequence>MKQASCAALDQAADMLLMPKDPDPQATGAAASAMPLPSGGAAGKQEGSPLDLDLWQDDSFRIAYYKAHNVFEVWLHPDRYKTKPCADGQACTRKVCFFAHSSADLRRPRAPLSIRTAPAAAAPQQPRLQADDGSDGSGSARSDYSAAWPGACCAPRRTASAADIGGSTKWQAAACCACAGPALGPSPKTALPRSRLAASSKREPDEGMRPAALVSSSCCYGDGNAGEVLQVLLQQAEESSRRAAAAMAAAIEAEAAADAAAGRVAAFAASVSMGLPLAACAAASVPVSSPMPLLAATPVSAPPLAQAPVQLPLGGTAPPMCSYGLPESTGHAHALGAFPLASPAQLPIAPSALAPIDAAAQLPLWAALQAQAARPLQPQAGGGGALAGCGAPLFWANGGIVL</sequence>
<evidence type="ECO:0000256" key="3">
    <source>
        <dbReference type="ARBA" id="ARBA00022833"/>
    </source>
</evidence>